<sequence>MAVQKVEHPMLDYKEKTKSSERFMEEAQQVMPGGVTANIKYFDPHPVVMKHGKGAKLTDVDDNEYIDYLMSYGSLVTGHGHERVKKAVMDQMEQDGTWLFGTPHYLEVEMGKRLKQHFPSMERLRYTNSGTEATLLSLRLAAAHTGKHKIAKFEGHYHGGYDQMLISVNPNVESAGDADTPKSLPESKGMHPAHVRNTIALPFNNLEACKQILTEHKDEVGAVMIEPVQAGFIPAELSFMKGLRAITEQLGIVLIFDEVKTGYRMGLGGAQALYGVKPDLTTLGKAIGGGYPVGVVGGKEEIMMHSAASQGSDVFDSSTSKRSSAKDVLFHSGTYNGHPMILAAGMAVLDILEKDLGAALKRTEALKNGINETLRKYGVKGEALGIGTIFSVILNNDGKVRNYRDLQQTDLATRKEIDFRLLNKGIYIKPMSRYSVSTAHTDEDINKTITAYDDVLREVYGGARF</sequence>
<dbReference type="SUPFAM" id="SSF53383">
    <property type="entry name" value="PLP-dependent transferases"/>
    <property type="match status" value="1"/>
</dbReference>
<keyword evidence="2 3" id="KW-0663">Pyridoxal phosphate</keyword>
<dbReference type="OrthoDB" id="9807885at2"/>
<dbReference type="PANTHER" id="PTHR43713:SF3">
    <property type="entry name" value="GLUTAMATE-1-SEMIALDEHYDE 2,1-AMINOMUTASE 1, CHLOROPLASTIC-RELATED"/>
    <property type="match status" value="1"/>
</dbReference>
<dbReference type="Pfam" id="PF00202">
    <property type="entry name" value="Aminotran_3"/>
    <property type="match status" value="1"/>
</dbReference>
<evidence type="ECO:0000313" key="5">
    <source>
        <dbReference type="Proteomes" id="UP000199163"/>
    </source>
</evidence>
<dbReference type="AlphaFoldDB" id="A0A1G8H562"/>
<organism evidence="4 5">
    <name type="scientific">Alteribacillus persepolensis</name>
    <dbReference type="NCBI Taxonomy" id="568899"/>
    <lineage>
        <taxon>Bacteria</taxon>
        <taxon>Bacillati</taxon>
        <taxon>Bacillota</taxon>
        <taxon>Bacilli</taxon>
        <taxon>Bacillales</taxon>
        <taxon>Bacillaceae</taxon>
        <taxon>Alteribacillus</taxon>
    </lineage>
</organism>
<protein>
    <submittedName>
        <fullName evidence="4">Glutamate-1-semialdehyde 2,1-aminomutase</fullName>
    </submittedName>
</protein>
<dbReference type="InterPro" id="IPR015424">
    <property type="entry name" value="PyrdxlP-dep_Trfase"/>
</dbReference>
<dbReference type="InterPro" id="IPR005814">
    <property type="entry name" value="Aminotrans_3"/>
</dbReference>
<accession>A0A1G8H562</accession>
<dbReference type="Proteomes" id="UP000199163">
    <property type="component" value="Unassembled WGS sequence"/>
</dbReference>
<dbReference type="STRING" id="568899.SAMN05192534_11857"/>
<dbReference type="GO" id="GO:0008483">
    <property type="term" value="F:transaminase activity"/>
    <property type="evidence" value="ECO:0007669"/>
    <property type="project" value="InterPro"/>
</dbReference>
<dbReference type="EMBL" id="FNDK01000018">
    <property type="protein sequence ID" value="SDI01709.1"/>
    <property type="molecule type" value="Genomic_DNA"/>
</dbReference>
<dbReference type="GO" id="GO:0030170">
    <property type="term" value="F:pyridoxal phosphate binding"/>
    <property type="evidence" value="ECO:0007669"/>
    <property type="project" value="InterPro"/>
</dbReference>
<dbReference type="PANTHER" id="PTHR43713">
    <property type="entry name" value="GLUTAMATE-1-SEMIALDEHYDE 2,1-AMINOMUTASE"/>
    <property type="match status" value="1"/>
</dbReference>
<keyword evidence="5" id="KW-1185">Reference proteome</keyword>
<reference evidence="4 5" key="1">
    <citation type="submission" date="2016-10" db="EMBL/GenBank/DDBJ databases">
        <authorList>
            <person name="de Groot N.N."/>
        </authorList>
    </citation>
    <scope>NUCLEOTIDE SEQUENCE [LARGE SCALE GENOMIC DNA]</scope>
    <source>
        <strain evidence="4 5">DSM 21632</strain>
    </source>
</reference>
<evidence type="ECO:0000256" key="2">
    <source>
        <dbReference type="ARBA" id="ARBA00022898"/>
    </source>
</evidence>
<evidence type="ECO:0000256" key="3">
    <source>
        <dbReference type="RuleBase" id="RU003560"/>
    </source>
</evidence>
<evidence type="ECO:0000256" key="1">
    <source>
        <dbReference type="ARBA" id="ARBA00001933"/>
    </source>
</evidence>
<comment type="cofactor">
    <cofactor evidence="1">
        <name>pyridoxal 5'-phosphate</name>
        <dbReference type="ChEBI" id="CHEBI:597326"/>
    </cofactor>
</comment>
<dbReference type="Gene3D" id="3.40.640.10">
    <property type="entry name" value="Type I PLP-dependent aspartate aminotransferase-like (Major domain)"/>
    <property type="match status" value="1"/>
</dbReference>
<dbReference type="InterPro" id="IPR015421">
    <property type="entry name" value="PyrdxlP-dep_Trfase_major"/>
</dbReference>
<gene>
    <name evidence="4" type="ORF">SAMN05192534_11857</name>
</gene>
<dbReference type="PROSITE" id="PS00600">
    <property type="entry name" value="AA_TRANSFER_CLASS_3"/>
    <property type="match status" value="1"/>
</dbReference>
<evidence type="ECO:0000313" key="4">
    <source>
        <dbReference type="EMBL" id="SDI01709.1"/>
    </source>
</evidence>
<dbReference type="InterPro" id="IPR049704">
    <property type="entry name" value="Aminotrans_3_PPA_site"/>
</dbReference>
<comment type="similarity">
    <text evidence="3">Belongs to the class-III pyridoxal-phosphate-dependent aminotransferase family.</text>
</comment>
<dbReference type="Gene3D" id="3.90.1150.10">
    <property type="entry name" value="Aspartate Aminotransferase, domain 1"/>
    <property type="match status" value="1"/>
</dbReference>
<dbReference type="RefSeq" id="WP_091274889.1">
    <property type="nucleotide sequence ID" value="NZ_FNDK01000018.1"/>
</dbReference>
<dbReference type="InterPro" id="IPR015422">
    <property type="entry name" value="PyrdxlP-dep_Trfase_small"/>
</dbReference>
<name>A0A1G8H562_9BACI</name>
<proteinExistence type="inferred from homology"/>
<dbReference type="CDD" id="cd00610">
    <property type="entry name" value="OAT_like"/>
    <property type="match status" value="1"/>
</dbReference>